<protein>
    <submittedName>
        <fullName evidence="2">PBS lyase</fullName>
    </submittedName>
</protein>
<evidence type="ECO:0000259" key="1">
    <source>
        <dbReference type="SMART" id="SM00932"/>
    </source>
</evidence>
<name>A0A0V8GJN7_9BACL</name>
<dbReference type="AlphaFoldDB" id="A0A0V8GJN7"/>
<dbReference type="SMART" id="SM00932">
    <property type="entry name" value="Nfu_N"/>
    <property type="match status" value="1"/>
</dbReference>
<proteinExistence type="predicted"/>
<feature type="domain" description="Scaffold protein Nfu/NifU N-terminal" evidence="1">
    <location>
        <begin position="4"/>
        <end position="87"/>
    </location>
</feature>
<dbReference type="Gene3D" id="1.25.10.10">
    <property type="entry name" value="Leucine-rich Repeat Variant"/>
    <property type="match status" value="1"/>
</dbReference>
<dbReference type="InterPro" id="IPR036498">
    <property type="entry name" value="Nfu/NifU_N_sf"/>
</dbReference>
<organism evidence="2 3">
    <name type="scientific">Exiguobacterium indicum</name>
    <dbReference type="NCBI Taxonomy" id="296995"/>
    <lineage>
        <taxon>Bacteria</taxon>
        <taxon>Bacillati</taxon>
        <taxon>Bacillota</taxon>
        <taxon>Bacilli</taxon>
        <taxon>Bacillales</taxon>
        <taxon>Bacillales Family XII. Incertae Sedis</taxon>
        <taxon>Exiguobacterium</taxon>
    </lineage>
</organism>
<dbReference type="GO" id="GO:0016829">
    <property type="term" value="F:lyase activity"/>
    <property type="evidence" value="ECO:0007669"/>
    <property type="project" value="UniProtKB-KW"/>
</dbReference>
<dbReference type="InterPro" id="IPR025989">
    <property type="entry name" value="Virulence_F_dom"/>
</dbReference>
<dbReference type="EMBL" id="LNQL01000001">
    <property type="protein sequence ID" value="KSU50499.1"/>
    <property type="molecule type" value="Genomic_DNA"/>
</dbReference>
<dbReference type="PANTHER" id="PTHR12697:SF37">
    <property type="entry name" value="CONSERVED VIRULENCE FACTOR C"/>
    <property type="match status" value="1"/>
</dbReference>
<dbReference type="RefSeq" id="WP_023468867.1">
    <property type="nucleotide sequence ID" value="NZ_FMYN01000001.1"/>
</dbReference>
<sequence>MKIVAIEPTPSPNNMKVIVDEVFPEKGQTFEHAFGAPEHIQRLLEIPGVKFVYQVSDFLSIERYPKYDWRSLVIDIRRAFGETLNDVEQHETDAEYEPVHLFVQFILGVPMQIKGVKGLEEKREGLSERFREAALFVQPFVQNVISDRRWVEQAPRYGDLDESLREVANEIEIAYPVERIERLKSLAAGEDITFSGQAIQSSDWKERFAALDELPVEMEWVPAYARLLQDEKMQIRRQAIVKLGMFEDHREELLEYLTSALHDPSGIVRRTAGDTISDWAMPEAEPMMMEALADKNKLVRWRAARFLFDVGTEQSIPRLREASRDREYEVALQAELALTRIESGEEALGTVWQQMNRMIDESS</sequence>
<dbReference type="SMART" id="SM00567">
    <property type="entry name" value="EZ_HEAT"/>
    <property type="match status" value="3"/>
</dbReference>
<dbReference type="InterPro" id="IPR004155">
    <property type="entry name" value="PBS_lyase_HEAT"/>
</dbReference>
<dbReference type="InterPro" id="IPR016024">
    <property type="entry name" value="ARM-type_fold"/>
</dbReference>
<dbReference type="Pfam" id="PF13646">
    <property type="entry name" value="HEAT_2"/>
    <property type="match status" value="1"/>
</dbReference>
<dbReference type="Gene3D" id="3.30.1370.70">
    <property type="entry name" value="Scaffold protein Nfu/NifU, N-terminal domain"/>
    <property type="match status" value="1"/>
</dbReference>
<dbReference type="SUPFAM" id="SSF110836">
    <property type="entry name" value="Hypothetical protein SAV1430"/>
    <property type="match status" value="1"/>
</dbReference>
<evidence type="ECO:0000313" key="3">
    <source>
        <dbReference type="Proteomes" id="UP000053797"/>
    </source>
</evidence>
<reference evidence="2 3" key="1">
    <citation type="journal article" date="2015" name="Int. J. Syst. Evol. Microbiol.">
        <title>Exiguobacterium enclense sp. nov., isolated from sediment.</title>
        <authorList>
            <person name="Dastager S.G."/>
            <person name="Mawlankar R."/>
            <person name="Sonalkar V.V."/>
            <person name="Thorat M.N."/>
            <person name="Mual P."/>
            <person name="Verma A."/>
            <person name="Krishnamurthi S."/>
            <person name="Tang S.K."/>
            <person name="Li W.J."/>
        </authorList>
    </citation>
    <scope>NUCLEOTIDE SEQUENCE [LARGE SCALE GENOMIC DNA]</scope>
    <source>
        <strain evidence="2 3">NIO-1109</strain>
    </source>
</reference>
<dbReference type="Pfam" id="PF13769">
    <property type="entry name" value="Virulence_fact"/>
    <property type="match status" value="1"/>
</dbReference>
<dbReference type="Proteomes" id="UP000053797">
    <property type="component" value="Unassembled WGS sequence"/>
</dbReference>
<dbReference type="OrthoDB" id="420201at2"/>
<dbReference type="InterPro" id="IPR011989">
    <property type="entry name" value="ARM-like"/>
</dbReference>
<evidence type="ECO:0000313" key="2">
    <source>
        <dbReference type="EMBL" id="KSU50499.1"/>
    </source>
</evidence>
<gene>
    <name evidence="2" type="ORF">AS033_03715</name>
</gene>
<dbReference type="PANTHER" id="PTHR12697">
    <property type="entry name" value="PBS LYASE HEAT-LIKE PROTEIN"/>
    <property type="match status" value="1"/>
</dbReference>
<dbReference type="Pfam" id="PF08712">
    <property type="entry name" value="Nfu_N"/>
    <property type="match status" value="1"/>
</dbReference>
<dbReference type="GO" id="GO:0016491">
    <property type="term" value="F:oxidoreductase activity"/>
    <property type="evidence" value="ECO:0007669"/>
    <property type="project" value="TreeGrafter"/>
</dbReference>
<comment type="caution">
    <text evidence="2">The sequence shown here is derived from an EMBL/GenBank/DDBJ whole genome shotgun (WGS) entry which is preliminary data.</text>
</comment>
<keyword evidence="2" id="KW-0456">Lyase</keyword>
<accession>A0A0V8GJN7</accession>
<dbReference type="SUPFAM" id="SSF48371">
    <property type="entry name" value="ARM repeat"/>
    <property type="match status" value="1"/>
</dbReference>
<dbReference type="InterPro" id="IPR014824">
    <property type="entry name" value="Nfu/NifU_N"/>
</dbReference>